<name>A0ABS7D409_9BACL</name>
<sequence length="268" mass="30509">MSVHPAKQPPLSSTELILTYQNNPNNDTATLLIEHYEPMVRMAAGKISRNRPDLYEDLMQVGQIALLRLFSQFDVSLGVQFEPYAMKSIIGHMKNYLRDKSWYIQVPRRIKEKGIAVQQAVDELTVRLERSPKIEEIAEYMELSIEETTEILGGRELYHYVSLDTPISEEENTTTLGDLIGSPADDFDTLDKKLDLQAAISQLKPQEQQVLLLVYDEGLPQRTIADQLGVSQMSISRIQRRAIEKLKQLLSDNADRPPEQDGRKLEGN</sequence>
<dbReference type="NCBIfam" id="TIGR02937">
    <property type="entry name" value="sigma70-ECF"/>
    <property type="match status" value="1"/>
</dbReference>
<dbReference type="CDD" id="cd06171">
    <property type="entry name" value="Sigma70_r4"/>
    <property type="match status" value="1"/>
</dbReference>
<dbReference type="PANTHER" id="PTHR30385:SF4">
    <property type="entry name" value="RNA POLYMERASE SIGMA-E FACTOR"/>
    <property type="match status" value="1"/>
</dbReference>
<dbReference type="Gene3D" id="1.20.140.160">
    <property type="match status" value="1"/>
</dbReference>
<dbReference type="PANTHER" id="PTHR30385">
    <property type="entry name" value="SIGMA FACTOR F FLAGELLAR"/>
    <property type="match status" value="1"/>
</dbReference>
<feature type="domain" description="RNA polymerase sigma-70 region 4" evidence="7">
    <location>
        <begin position="199"/>
        <end position="248"/>
    </location>
</feature>
<dbReference type="InterPro" id="IPR013324">
    <property type="entry name" value="RNA_pol_sigma_r3/r4-like"/>
</dbReference>
<organism evidence="8 9">
    <name type="scientific">Paenibacillus oenotherae</name>
    <dbReference type="NCBI Taxonomy" id="1435645"/>
    <lineage>
        <taxon>Bacteria</taxon>
        <taxon>Bacillati</taxon>
        <taxon>Bacillota</taxon>
        <taxon>Bacilli</taxon>
        <taxon>Bacillales</taxon>
        <taxon>Paenibacillaceae</taxon>
        <taxon>Paenibacillus</taxon>
    </lineage>
</organism>
<keyword evidence="1" id="KW-0805">Transcription regulation</keyword>
<evidence type="ECO:0000313" key="8">
    <source>
        <dbReference type="EMBL" id="MBW7474665.1"/>
    </source>
</evidence>
<evidence type="ECO:0000313" key="9">
    <source>
        <dbReference type="Proteomes" id="UP000812277"/>
    </source>
</evidence>
<dbReference type="Pfam" id="PF04539">
    <property type="entry name" value="Sigma70_r3"/>
    <property type="match status" value="1"/>
</dbReference>
<dbReference type="Proteomes" id="UP000812277">
    <property type="component" value="Unassembled WGS sequence"/>
</dbReference>
<evidence type="ECO:0000259" key="6">
    <source>
        <dbReference type="Pfam" id="PF04542"/>
    </source>
</evidence>
<accession>A0ABS7D409</accession>
<dbReference type="InterPro" id="IPR007624">
    <property type="entry name" value="RNA_pol_sigma70_r3"/>
</dbReference>
<dbReference type="InterPro" id="IPR013325">
    <property type="entry name" value="RNA_pol_sigma_r2"/>
</dbReference>
<dbReference type="InterPro" id="IPR007630">
    <property type="entry name" value="RNA_pol_sigma70_r4"/>
</dbReference>
<dbReference type="InterPro" id="IPR007627">
    <property type="entry name" value="RNA_pol_sigma70_r2"/>
</dbReference>
<dbReference type="SUPFAM" id="SSF88946">
    <property type="entry name" value="Sigma2 domain of RNA polymerase sigma factors"/>
    <property type="match status" value="1"/>
</dbReference>
<dbReference type="Pfam" id="PF04542">
    <property type="entry name" value="Sigma70_r2"/>
    <property type="match status" value="1"/>
</dbReference>
<comment type="caution">
    <text evidence="8">The sequence shown here is derived from an EMBL/GenBank/DDBJ whole genome shotgun (WGS) entry which is preliminary data.</text>
</comment>
<gene>
    <name evidence="8" type="ORF">K0T92_07900</name>
</gene>
<keyword evidence="9" id="KW-1185">Reference proteome</keyword>
<dbReference type="Gene3D" id="1.10.1740.10">
    <property type="match status" value="1"/>
</dbReference>
<evidence type="ECO:0000256" key="1">
    <source>
        <dbReference type="ARBA" id="ARBA00023015"/>
    </source>
</evidence>
<protein>
    <submittedName>
        <fullName evidence="8">Sigma-70 family RNA polymerase sigma factor</fullName>
    </submittedName>
</protein>
<dbReference type="RefSeq" id="WP_219871918.1">
    <property type="nucleotide sequence ID" value="NZ_JAHZIJ010000004.1"/>
</dbReference>
<evidence type="ECO:0000259" key="7">
    <source>
        <dbReference type="Pfam" id="PF04545"/>
    </source>
</evidence>
<keyword evidence="4" id="KW-0804">Transcription</keyword>
<reference evidence="8 9" key="1">
    <citation type="submission" date="2021-07" db="EMBL/GenBank/DDBJ databases">
        <title>Paenibacillus radiodurans sp. nov., isolated from the southeastern edge of Tengger Desert.</title>
        <authorList>
            <person name="Zhang G."/>
        </authorList>
    </citation>
    <scope>NUCLEOTIDE SEQUENCE [LARGE SCALE GENOMIC DNA]</scope>
    <source>
        <strain evidence="8 9">DT7-4</strain>
    </source>
</reference>
<feature type="domain" description="RNA polymerase sigma-70 region 2" evidence="6">
    <location>
        <begin position="32"/>
        <end position="102"/>
    </location>
</feature>
<dbReference type="InterPro" id="IPR014284">
    <property type="entry name" value="RNA_pol_sigma-70_dom"/>
</dbReference>
<keyword evidence="2" id="KW-0731">Sigma factor</keyword>
<dbReference type="EMBL" id="JAHZIJ010000004">
    <property type="protein sequence ID" value="MBW7474665.1"/>
    <property type="molecule type" value="Genomic_DNA"/>
</dbReference>
<evidence type="ECO:0000259" key="5">
    <source>
        <dbReference type="Pfam" id="PF04539"/>
    </source>
</evidence>
<dbReference type="Pfam" id="PF04545">
    <property type="entry name" value="Sigma70_r4"/>
    <property type="match status" value="1"/>
</dbReference>
<evidence type="ECO:0000256" key="2">
    <source>
        <dbReference type="ARBA" id="ARBA00023082"/>
    </source>
</evidence>
<feature type="domain" description="RNA polymerase sigma-70 region 3" evidence="5">
    <location>
        <begin position="113"/>
        <end position="180"/>
    </location>
</feature>
<dbReference type="SUPFAM" id="SSF88659">
    <property type="entry name" value="Sigma3 and sigma4 domains of RNA polymerase sigma factors"/>
    <property type="match status" value="2"/>
</dbReference>
<keyword evidence="3" id="KW-0238">DNA-binding</keyword>
<proteinExistence type="predicted"/>
<evidence type="ECO:0000256" key="3">
    <source>
        <dbReference type="ARBA" id="ARBA00023125"/>
    </source>
</evidence>
<evidence type="ECO:0000256" key="4">
    <source>
        <dbReference type="ARBA" id="ARBA00023163"/>
    </source>
</evidence>